<evidence type="ECO:0000256" key="2">
    <source>
        <dbReference type="ARBA" id="ARBA00005979"/>
    </source>
</evidence>
<reference evidence="5 6" key="1">
    <citation type="submission" date="2019-07" db="EMBL/GenBank/DDBJ databases">
        <title>Whole genome shotgun sequence of Thiobacillus plumbophilus NBRC 107929.</title>
        <authorList>
            <person name="Hosoyama A."/>
            <person name="Uohara A."/>
            <person name="Ohji S."/>
            <person name="Ichikawa N."/>
        </authorList>
    </citation>
    <scope>NUCLEOTIDE SEQUENCE [LARGE SCALE GENOMIC DNA]</scope>
    <source>
        <strain evidence="5 6">NBRC 107929</strain>
    </source>
</reference>
<evidence type="ECO:0000259" key="4">
    <source>
        <dbReference type="Pfam" id="PF00724"/>
    </source>
</evidence>
<dbReference type="PANTHER" id="PTHR22893">
    <property type="entry name" value="NADH OXIDOREDUCTASE-RELATED"/>
    <property type="match status" value="1"/>
</dbReference>
<dbReference type="OrthoDB" id="8985337at2"/>
<evidence type="ECO:0000313" key="5">
    <source>
        <dbReference type="EMBL" id="GEP30286.1"/>
    </source>
</evidence>
<dbReference type="AlphaFoldDB" id="A0A512L731"/>
<dbReference type="InterPro" id="IPR001155">
    <property type="entry name" value="OxRdtase_FMN_N"/>
</dbReference>
<comment type="cofactor">
    <cofactor evidence="1">
        <name>FMN</name>
        <dbReference type="ChEBI" id="CHEBI:58210"/>
    </cofactor>
</comment>
<feature type="domain" description="NADH:flavin oxidoreductase/NADH oxidase N-terminal" evidence="4">
    <location>
        <begin position="16"/>
        <end position="349"/>
    </location>
</feature>
<dbReference type="CDD" id="cd02933">
    <property type="entry name" value="OYE_like_FMN"/>
    <property type="match status" value="1"/>
</dbReference>
<dbReference type="RefSeq" id="WP_147072204.1">
    <property type="nucleotide sequence ID" value="NZ_AP021884.1"/>
</dbReference>
<dbReference type="PANTHER" id="PTHR22893:SF91">
    <property type="entry name" value="NADPH DEHYDROGENASE 2-RELATED"/>
    <property type="match status" value="1"/>
</dbReference>
<dbReference type="GO" id="GO:0016628">
    <property type="term" value="F:oxidoreductase activity, acting on the CH-CH group of donors, NAD or NADP as acceptor"/>
    <property type="evidence" value="ECO:0007669"/>
    <property type="project" value="UniProtKB-ARBA"/>
</dbReference>
<accession>A0A512L731</accession>
<dbReference type="InterPro" id="IPR045247">
    <property type="entry name" value="Oye-like"/>
</dbReference>
<proteinExistence type="inferred from homology"/>
<comment type="similarity">
    <text evidence="2">Belongs to the NADH:flavin oxidoreductase/NADH oxidase family.</text>
</comment>
<keyword evidence="3" id="KW-0560">Oxidoreductase</keyword>
<sequence length="375" mass="40860">MTTQHNSNTHASTLTDLFQPYAMGPLTLANRIVMAPLTRSRALAGDVPGPLAVTYYTQRASAGLIISEASQISQQGKGYAQTPGIYSAAQVAGWRKVTDAVHAAGGKIFIQLWHVGRISHPEFQPGGALPVAPSAIRPAGTVHTSKGKEDMVTPRALETAEIPGIVADYRKAAQNAYDAGFDGVEIHAANGYLLDQFMRDKTNQRSDVYGGSIENRSRLLLEVTDAVLSIWSADRVGVRLSPLSTFSDIDDSNPAPLFSYVVRQLALRNLGYLHMIEGNTGGPRETGRDLDFKDLRQLFPNTYLANNCYTREMALTARGNNTADLIAFGRPFISNPDLVERLRRNAPLNELDPATLYGGGEHGYTDYPFLDHTRA</sequence>
<comment type="caution">
    <text evidence="5">The sequence shown here is derived from an EMBL/GenBank/DDBJ whole genome shotgun (WGS) entry which is preliminary data.</text>
</comment>
<dbReference type="InterPro" id="IPR013785">
    <property type="entry name" value="Aldolase_TIM"/>
</dbReference>
<dbReference type="GO" id="GO:0005829">
    <property type="term" value="C:cytosol"/>
    <property type="evidence" value="ECO:0007669"/>
    <property type="project" value="TreeGrafter"/>
</dbReference>
<dbReference type="Proteomes" id="UP000321337">
    <property type="component" value="Unassembled WGS sequence"/>
</dbReference>
<dbReference type="GO" id="GO:0010181">
    <property type="term" value="F:FMN binding"/>
    <property type="evidence" value="ECO:0007669"/>
    <property type="project" value="InterPro"/>
</dbReference>
<dbReference type="Pfam" id="PF00724">
    <property type="entry name" value="Oxidored_FMN"/>
    <property type="match status" value="1"/>
</dbReference>
<organism evidence="5 6">
    <name type="scientific">Sulfuriferula plumbiphila</name>
    <dbReference type="NCBI Taxonomy" id="171865"/>
    <lineage>
        <taxon>Bacteria</taxon>
        <taxon>Pseudomonadati</taxon>
        <taxon>Pseudomonadota</taxon>
        <taxon>Betaproteobacteria</taxon>
        <taxon>Nitrosomonadales</taxon>
        <taxon>Sulfuricellaceae</taxon>
        <taxon>Sulfuriferula</taxon>
    </lineage>
</organism>
<name>A0A512L731_9PROT</name>
<evidence type="ECO:0000256" key="3">
    <source>
        <dbReference type="ARBA" id="ARBA00023002"/>
    </source>
</evidence>
<protein>
    <submittedName>
        <fullName evidence="5">Alkene reductase</fullName>
    </submittedName>
</protein>
<dbReference type="NCBIfam" id="NF007899">
    <property type="entry name" value="PRK10605.1"/>
    <property type="match status" value="1"/>
</dbReference>
<gene>
    <name evidence="5" type="ORF">TPL01_14240</name>
</gene>
<dbReference type="EMBL" id="BKAD01000012">
    <property type="protein sequence ID" value="GEP30286.1"/>
    <property type="molecule type" value="Genomic_DNA"/>
</dbReference>
<evidence type="ECO:0000256" key="1">
    <source>
        <dbReference type="ARBA" id="ARBA00001917"/>
    </source>
</evidence>
<dbReference type="SUPFAM" id="SSF51395">
    <property type="entry name" value="FMN-linked oxidoreductases"/>
    <property type="match status" value="1"/>
</dbReference>
<evidence type="ECO:0000313" key="6">
    <source>
        <dbReference type="Proteomes" id="UP000321337"/>
    </source>
</evidence>
<dbReference type="Gene3D" id="3.20.20.70">
    <property type="entry name" value="Aldolase class I"/>
    <property type="match status" value="1"/>
</dbReference>
<dbReference type="FunFam" id="3.20.20.70:FF:000059">
    <property type="entry name" value="N-ethylmaleimide reductase, FMN-linked"/>
    <property type="match status" value="1"/>
</dbReference>
<keyword evidence="6" id="KW-1185">Reference proteome</keyword>